<protein>
    <recommendedName>
        <fullName evidence="4">J domain-containing protein</fullName>
    </recommendedName>
</protein>
<dbReference type="Proteomes" id="UP000700596">
    <property type="component" value="Unassembled WGS sequence"/>
</dbReference>
<keyword evidence="1" id="KW-0143">Chaperone</keyword>
<dbReference type="Pfam" id="PF00226">
    <property type="entry name" value="DnaJ"/>
    <property type="match status" value="1"/>
</dbReference>
<sequence length="314" mass="35788">MLSRKSTVLLSSYPSYSCFPSRTYTHPQSSYACTSCRPSTLRTYAQHAAPDSSSSSSSSSPPHRQSHCEEHDLSWPDPVHPHTAPSPYQILSLRKGDPYTKHRFYALAKLYHPDRCNASYAVAHIPPSVRLERYRLLVAAHEILSDHSKRRAYDLWGSGWAGHQHAMPAHGTYGDPSRQRTWPSGHDPMNNATWEDWERWYDREYGREQHTRAAYMSNFGFVSLVFALVSLGAIMQGTRANMFSATIIEHRDKVHTEASNEYMKSKRATMATGDREERIRTFLQHREATLVGEESYTRLLPAAEACSPDSIRKQ</sequence>
<accession>A0A9P9EII9</accession>
<dbReference type="PROSITE" id="PS00636">
    <property type="entry name" value="DNAJ_1"/>
    <property type="match status" value="1"/>
</dbReference>
<dbReference type="EMBL" id="JAGMWT010000001">
    <property type="protein sequence ID" value="KAH7138298.1"/>
    <property type="molecule type" value="Genomic_DNA"/>
</dbReference>
<evidence type="ECO:0000259" key="4">
    <source>
        <dbReference type="PROSITE" id="PS50076"/>
    </source>
</evidence>
<dbReference type="PROSITE" id="PS51257">
    <property type="entry name" value="PROKAR_LIPOPROTEIN"/>
    <property type="match status" value="1"/>
</dbReference>
<dbReference type="AlphaFoldDB" id="A0A9P9EII9"/>
<feature type="region of interest" description="Disordered" evidence="2">
    <location>
        <begin position="44"/>
        <end position="79"/>
    </location>
</feature>
<dbReference type="CDD" id="cd06257">
    <property type="entry name" value="DnaJ"/>
    <property type="match status" value="1"/>
</dbReference>
<name>A0A9P9EII9_9PLEO</name>
<dbReference type="InterPro" id="IPR018253">
    <property type="entry name" value="DnaJ_domain_CS"/>
</dbReference>
<evidence type="ECO:0000313" key="6">
    <source>
        <dbReference type="Proteomes" id="UP000700596"/>
    </source>
</evidence>
<dbReference type="InterPro" id="IPR036869">
    <property type="entry name" value="J_dom_sf"/>
</dbReference>
<keyword evidence="3" id="KW-0812">Transmembrane</keyword>
<proteinExistence type="predicted"/>
<dbReference type="OrthoDB" id="445556at2759"/>
<dbReference type="PANTHER" id="PTHR44145">
    <property type="entry name" value="DNAJ HOMOLOG SUBFAMILY A MEMBER 3, MITOCHONDRIAL"/>
    <property type="match status" value="1"/>
</dbReference>
<dbReference type="Gene3D" id="1.10.287.110">
    <property type="entry name" value="DnaJ domain"/>
    <property type="match status" value="1"/>
</dbReference>
<evidence type="ECO:0000256" key="3">
    <source>
        <dbReference type="SAM" id="Phobius"/>
    </source>
</evidence>
<organism evidence="5 6">
    <name type="scientific">Dendryphion nanum</name>
    <dbReference type="NCBI Taxonomy" id="256645"/>
    <lineage>
        <taxon>Eukaryota</taxon>
        <taxon>Fungi</taxon>
        <taxon>Dikarya</taxon>
        <taxon>Ascomycota</taxon>
        <taxon>Pezizomycotina</taxon>
        <taxon>Dothideomycetes</taxon>
        <taxon>Pleosporomycetidae</taxon>
        <taxon>Pleosporales</taxon>
        <taxon>Torulaceae</taxon>
        <taxon>Dendryphion</taxon>
    </lineage>
</organism>
<dbReference type="SUPFAM" id="SSF46565">
    <property type="entry name" value="Chaperone J-domain"/>
    <property type="match status" value="1"/>
</dbReference>
<dbReference type="PANTHER" id="PTHR44145:SF3">
    <property type="entry name" value="DNAJ HOMOLOG SUBFAMILY A MEMBER 3, MITOCHONDRIAL"/>
    <property type="match status" value="1"/>
</dbReference>
<evidence type="ECO:0000313" key="5">
    <source>
        <dbReference type="EMBL" id="KAH7138298.1"/>
    </source>
</evidence>
<keyword evidence="3" id="KW-1133">Transmembrane helix</keyword>
<dbReference type="SMART" id="SM00271">
    <property type="entry name" value="DnaJ"/>
    <property type="match status" value="1"/>
</dbReference>
<gene>
    <name evidence="5" type="ORF">B0J11DRAFT_11877</name>
</gene>
<feature type="domain" description="J" evidence="4">
    <location>
        <begin position="86"/>
        <end position="157"/>
    </location>
</feature>
<dbReference type="PROSITE" id="PS50076">
    <property type="entry name" value="DNAJ_2"/>
    <property type="match status" value="1"/>
</dbReference>
<feature type="transmembrane region" description="Helical" evidence="3">
    <location>
        <begin position="213"/>
        <end position="235"/>
    </location>
</feature>
<keyword evidence="3" id="KW-0472">Membrane</keyword>
<evidence type="ECO:0000256" key="1">
    <source>
        <dbReference type="ARBA" id="ARBA00023186"/>
    </source>
</evidence>
<comment type="caution">
    <text evidence="5">The sequence shown here is derived from an EMBL/GenBank/DDBJ whole genome shotgun (WGS) entry which is preliminary data.</text>
</comment>
<keyword evidence="6" id="KW-1185">Reference proteome</keyword>
<reference evidence="5" key="1">
    <citation type="journal article" date="2021" name="Nat. Commun.">
        <title>Genetic determinants of endophytism in the Arabidopsis root mycobiome.</title>
        <authorList>
            <person name="Mesny F."/>
            <person name="Miyauchi S."/>
            <person name="Thiergart T."/>
            <person name="Pickel B."/>
            <person name="Atanasova L."/>
            <person name="Karlsson M."/>
            <person name="Huettel B."/>
            <person name="Barry K.W."/>
            <person name="Haridas S."/>
            <person name="Chen C."/>
            <person name="Bauer D."/>
            <person name="Andreopoulos W."/>
            <person name="Pangilinan J."/>
            <person name="LaButti K."/>
            <person name="Riley R."/>
            <person name="Lipzen A."/>
            <person name="Clum A."/>
            <person name="Drula E."/>
            <person name="Henrissat B."/>
            <person name="Kohler A."/>
            <person name="Grigoriev I.V."/>
            <person name="Martin F.M."/>
            <person name="Hacquard S."/>
        </authorList>
    </citation>
    <scope>NUCLEOTIDE SEQUENCE</scope>
    <source>
        <strain evidence="5">MPI-CAGE-CH-0243</strain>
    </source>
</reference>
<evidence type="ECO:0000256" key="2">
    <source>
        <dbReference type="SAM" id="MobiDB-lite"/>
    </source>
</evidence>
<dbReference type="InterPro" id="IPR051938">
    <property type="entry name" value="Apopto_cytoskel_mod"/>
</dbReference>
<dbReference type="InterPro" id="IPR001623">
    <property type="entry name" value="DnaJ_domain"/>
</dbReference>